<feature type="compositionally biased region" description="Low complexity" evidence="1">
    <location>
        <begin position="18"/>
        <end position="33"/>
    </location>
</feature>
<evidence type="ECO:0000256" key="1">
    <source>
        <dbReference type="SAM" id="MobiDB-lite"/>
    </source>
</evidence>
<feature type="compositionally biased region" description="Pro residues" evidence="1">
    <location>
        <begin position="7"/>
        <end position="17"/>
    </location>
</feature>
<dbReference type="Proteomes" id="UP000498740">
    <property type="component" value="Unassembled WGS sequence"/>
</dbReference>
<evidence type="ECO:0000313" key="2">
    <source>
        <dbReference type="EMBL" id="GFN09787.1"/>
    </source>
</evidence>
<protein>
    <submittedName>
        <fullName evidence="2">Uncharacterized protein</fullName>
    </submittedName>
</protein>
<sequence>MATDTAPPVPAGPPDPHAAPGASTAPTPTGDTGIMAALMAAVEPARPVTATAGARPEDDDPAAKADLDGVVDRSSPGVTSGQFKAPEDLAGAGSDAAGARHKEGVLKTLIRAGATRWAKGGGTANKRLDLEKARAGAHQVKEARTTTVMKSPGLPTRNGSGGAGGGGIMPAETAEEIRAVIPTGTAPRVPDAAELEAPPEAGARLFRLEWERRIWQRAQHQRKRWRRLAEGHRPQSAEGFSRQREGRLLGECGIRWKGWHGRKGRCFRKQRRIDIGWLVRQ</sequence>
<accession>A0A7J0D6R1</accession>
<organism evidence="2 3">
    <name type="scientific">Streptomyces microflavus</name>
    <name type="common">Streptomyces lipmanii</name>
    <dbReference type="NCBI Taxonomy" id="1919"/>
    <lineage>
        <taxon>Bacteria</taxon>
        <taxon>Bacillati</taxon>
        <taxon>Actinomycetota</taxon>
        <taxon>Actinomycetes</taxon>
        <taxon>Kitasatosporales</taxon>
        <taxon>Streptomycetaceae</taxon>
        <taxon>Streptomyces</taxon>
    </lineage>
</organism>
<reference evidence="2 3" key="1">
    <citation type="submission" date="2020-05" db="EMBL/GenBank/DDBJ databases">
        <title>Whole genome shotgun sequence of Streptomyces microflavus NBRC 13062.</title>
        <authorList>
            <person name="Komaki H."/>
            <person name="Tamura T."/>
        </authorList>
    </citation>
    <scope>NUCLEOTIDE SEQUENCE [LARGE SCALE GENOMIC DNA]</scope>
    <source>
        <strain evidence="2 3">NBRC 13062</strain>
    </source>
</reference>
<feature type="region of interest" description="Disordered" evidence="1">
    <location>
        <begin position="47"/>
        <end position="98"/>
    </location>
</feature>
<feature type="region of interest" description="Disordered" evidence="1">
    <location>
        <begin position="1"/>
        <end position="34"/>
    </location>
</feature>
<gene>
    <name evidence="2" type="ORF">Smic_83430</name>
</gene>
<evidence type="ECO:0000313" key="3">
    <source>
        <dbReference type="Proteomes" id="UP000498740"/>
    </source>
</evidence>
<dbReference type="EMBL" id="BLWD01000003">
    <property type="protein sequence ID" value="GFN09787.1"/>
    <property type="molecule type" value="Genomic_DNA"/>
</dbReference>
<name>A0A7J0D6R1_STRMI</name>
<feature type="compositionally biased region" description="Basic and acidic residues" evidence="1">
    <location>
        <begin position="61"/>
        <end position="71"/>
    </location>
</feature>
<proteinExistence type="predicted"/>
<comment type="caution">
    <text evidence="2">The sequence shown here is derived from an EMBL/GenBank/DDBJ whole genome shotgun (WGS) entry which is preliminary data.</text>
</comment>
<dbReference type="AlphaFoldDB" id="A0A7J0D6R1"/>